<protein>
    <submittedName>
        <fullName evidence="12">Nuclear factor of activated T cells 3</fullName>
    </submittedName>
</protein>
<evidence type="ECO:0000313" key="12">
    <source>
        <dbReference type="Ensembl" id="ENSOKIP00005012656.1"/>
    </source>
</evidence>
<feature type="compositionally biased region" description="Basic and acidic residues" evidence="10">
    <location>
        <begin position="135"/>
        <end position="145"/>
    </location>
</feature>
<feature type="compositionally biased region" description="Low complexity" evidence="10">
    <location>
        <begin position="864"/>
        <end position="882"/>
    </location>
</feature>
<dbReference type="Ensembl" id="ENSOKIT00005013504.1">
    <property type="protein sequence ID" value="ENSOKIP00005012656.1"/>
    <property type="gene ID" value="ENSOKIG00005005682.1"/>
</dbReference>
<dbReference type="Proteomes" id="UP000694557">
    <property type="component" value="Unassembled WGS sequence"/>
</dbReference>
<dbReference type="InterPro" id="IPR032397">
    <property type="entry name" value="RHD_dimer"/>
</dbReference>
<dbReference type="Pfam" id="PF16179">
    <property type="entry name" value="RHD_dimer"/>
    <property type="match status" value="1"/>
</dbReference>
<reference evidence="12" key="1">
    <citation type="submission" date="2025-08" db="UniProtKB">
        <authorList>
            <consortium name="Ensembl"/>
        </authorList>
    </citation>
    <scope>IDENTIFICATION</scope>
</reference>
<keyword evidence="5" id="KW-0677">Repeat</keyword>
<dbReference type="GO" id="GO:0000981">
    <property type="term" value="F:DNA-binding transcription factor activity, RNA polymerase II-specific"/>
    <property type="evidence" value="ECO:0007669"/>
    <property type="project" value="TreeGrafter"/>
</dbReference>
<dbReference type="Pfam" id="PF00554">
    <property type="entry name" value="RHD_DNA_bind"/>
    <property type="match status" value="1"/>
</dbReference>
<evidence type="ECO:0000256" key="8">
    <source>
        <dbReference type="ARBA" id="ARBA00023163"/>
    </source>
</evidence>
<dbReference type="PRINTS" id="PR01789">
    <property type="entry name" value="NUCFACTORATC"/>
</dbReference>
<dbReference type="CDD" id="cd01178">
    <property type="entry name" value="IPT_NFAT"/>
    <property type="match status" value="1"/>
</dbReference>
<dbReference type="PANTHER" id="PTHR12533">
    <property type="entry name" value="NFAT"/>
    <property type="match status" value="1"/>
</dbReference>
<keyword evidence="4" id="KW-0597">Phosphoprotein</keyword>
<dbReference type="GO" id="GO:0005634">
    <property type="term" value="C:nucleus"/>
    <property type="evidence" value="ECO:0007669"/>
    <property type="project" value="UniProtKB-SubCell"/>
</dbReference>
<feature type="region of interest" description="Disordered" evidence="10">
    <location>
        <begin position="704"/>
        <end position="1056"/>
    </location>
</feature>
<accession>A0A8C7D079</accession>
<evidence type="ECO:0000313" key="13">
    <source>
        <dbReference type="Proteomes" id="UP000694557"/>
    </source>
</evidence>
<dbReference type="InterPro" id="IPR008967">
    <property type="entry name" value="p53-like_TF_DNA-bd_sf"/>
</dbReference>
<evidence type="ECO:0000256" key="6">
    <source>
        <dbReference type="ARBA" id="ARBA00023015"/>
    </source>
</evidence>
<dbReference type="SUPFAM" id="SSF81296">
    <property type="entry name" value="E set domains"/>
    <property type="match status" value="1"/>
</dbReference>
<dbReference type="InterPro" id="IPR008366">
    <property type="entry name" value="NFAT"/>
</dbReference>
<feature type="compositionally biased region" description="Polar residues" evidence="10">
    <location>
        <begin position="1006"/>
        <end position="1038"/>
    </location>
</feature>
<dbReference type="Gene3D" id="2.60.40.340">
    <property type="entry name" value="Rel homology domain (RHD), DNA-binding domain"/>
    <property type="match status" value="1"/>
</dbReference>
<feature type="compositionally biased region" description="Polar residues" evidence="10">
    <location>
        <begin position="50"/>
        <end position="72"/>
    </location>
</feature>
<dbReference type="InterPro" id="IPR037059">
    <property type="entry name" value="RHD_DNA_bind_dom_sf"/>
</dbReference>
<feature type="compositionally biased region" description="Polar residues" evidence="10">
    <location>
        <begin position="86"/>
        <end position="95"/>
    </location>
</feature>
<dbReference type="FunFam" id="2.60.40.10:FF:000040">
    <property type="entry name" value="Nuclear factor of activated T-cells, cytoplasmic, calcineurin-dependent 2"/>
    <property type="match status" value="1"/>
</dbReference>
<keyword evidence="8" id="KW-0804">Transcription</keyword>
<feature type="region of interest" description="Disordered" evidence="10">
    <location>
        <begin position="334"/>
        <end position="399"/>
    </location>
</feature>
<gene>
    <name evidence="12" type="primary">NFATC3</name>
    <name evidence="12" type="synonym">LOC109883810</name>
</gene>
<keyword evidence="3" id="KW-0963">Cytoplasm</keyword>
<dbReference type="GO" id="GO:0005667">
    <property type="term" value="C:transcription regulator complex"/>
    <property type="evidence" value="ECO:0007669"/>
    <property type="project" value="TreeGrafter"/>
</dbReference>
<feature type="compositionally biased region" description="Pro residues" evidence="10">
    <location>
        <begin position="908"/>
        <end position="920"/>
    </location>
</feature>
<evidence type="ECO:0000256" key="9">
    <source>
        <dbReference type="ARBA" id="ARBA00023242"/>
    </source>
</evidence>
<keyword evidence="9" id="KW-0539">Nucleus</keyword>
<dbReference type="Gene3D" id="2.60.40.10">
    <property type="entry name" value="Immunoglobulins"/>
    <property type="match status" value="1"/>
</dbReference>
<evidence type="ECO:0000256" key="7">
    <source>
        <dbReference type="ARBA" id="ARBA00023125"/>
    </source>
</evidence>
<dbReference type="GO" id="GO:0000978">
    <property type="term" value="F:RNA polymerase II cis-regulatory region sequence-specific DNA binding"/>
    <property type="evidence" value="ECO:0007669"/>
    <property type="project" value="TreeGrafter"/>
</dbReference>
<feature type="compositionally biased region" description="Basic and acidic residues" evidence="10">
    <location>
        <begin position="377"/>
        <end position="387"/>
    </location>
</feature>
<dbReference type="GO" id="GO:0033173">
    <property type="term" value="P:calcineurin-NFAT signaling cascade"/>
    <property type="evidence" value="ECO:0007669"/>
    <property type="project" value="TreeGrafter"/>
</dbReference>
<evidence type="ECO:0000259" key="11">
    <source>
        <dbReference type="PROSITE" id="PS50254"/>
    </source>
</evidence>
<sequence length="1704" mass="185084">MAHRAVIVMVTYGPFSLHHSSSDLEPDDNTSFYILNVGQQSVVNNQSMGQSCNGSMQPHSHSQVISSSPHQRLQSHKVFDPNYEVQDNVNKNKSSPAGGGGGTPKAFECPSIQITSISPSCQQEMDANEGNLRGNDGDYHHGDRPLSRDHLYLPLDHSYRDSTLSPSPCSSLSSRSWFSDASSCESFSHVYDDVDSELNEAAARFTLGSPRTSPGCSPHPGVLEEGLWAGHQHHHLAFHHSHSLSPRVSPCHSPRTSVTDENWLSPRPPSRPSSRPTSPCGKRRHSSADICYPVGSVSPHHSPIPTPEPSPRGSVTEDTWIGSPSMGMFQCCPSEADIPSKTRKTSQDRTCSMGGKGDLGLDDSGNGSPLMDSPSEDTLHSLKKDGPGEQFLSVPSHFTWNKPKPGHTPIFRTSSLPPLDWPLPHLFGQYELKVEVHPKAHHRAHYETEGSRGAIKAASGGHPVVKLMGYNEKPVNLQMFIGTADDRYLRPHAFYQVHRITGKTVATASQEIIISSTKVLEIPLLPENNMSASIDCAGILKLRNSDIELRKGETDIGRKNTRVRVVFRVHIPQPNGKVLSLQAASIPVECSQRSAQELPQVEKASLTGCLVSGGEEMVITGSNFFPESKVIFLEKGPDGRPQWEVEAKIIREKSQGSSVVVEVPPYHSKTVTSAVQVQFYVCNGKRKRSQSQRFTYLSVLVKQEHNREEMEGPPAVPPMPGMSMPLAHAASLVRSTHTQLPSPEQGHPPDGLLSSSPRGLAAGPGSSLHTLQPACPLMGSPTFQHLPHLQGRGLHTPTDCHMTFHPGPAPPNRPSYQHHPMQQSHTPPRPPKQPTSQPRMPYHQQQSDPGVSHPHPMGLGMVYHSSPSTSSQQASSPHSPISTAPHNQPMTHSSHSAPHLLSMGYHCPPNPSQVPSPTRPNHPMGQPSPTLTNHPMNPSPQLQRAMGGYHPTSQRSASCPTTSSAPPAHMVPSPHSGPPSPQLHSLPYQLPTSPTGSPLGPPAHSPQASSPVMSNLSPGSCSSNPVQQHPLAPQQSPFPTEGESVNIKQEPEEREPTFRTIGLQDITLDDGKTQLCLSASPSLCVCTHHTLSVSVLTTLSLCLYSLHSLCVCTHHTLSVSVLTTLSLCLYSPHSLCVCTHHTLSVSVLTTLSLCLYSPHSLCLYSLHSLCVCTHYTLSVSVLTTLSLCLYSLHSLCVCTHYTLSVSVLTTLSLCLYSLHSLCVCTHYTLSVSVLTTLSLCLYSLHSLCVCTHYTLSVSVLTTLSLCLYSLHSLCVCTHYTLSVSVLTTLSVCLYSLHSLCVCTHYTLSVSVLTTLSLCLYSLHSLCVCTHHTLCVSILTTRSVSVLTTLSLCVCTHYTLSVSVLTTLSVCLYSLHSLCVCTHYTLCVSVLTTLSLCLYSLHSLCVCFHYTLSVSVLTTLSLCLYSPHSLCVYTHYTLCVCTHYTLSLCLYSLHSLCVCTHHTLCVSVLTTLSVCLYSLHSLCVCTHCTLCVSVLTALSVCLYSLHSLCVCTHYTLSLCVCTHYTLSLCVCTHYTLSLCVCTHYTLSVSVLTTLSLCLYSLHSLSVCLYSLHSLSVCLYSLHSLSVCLYSLHSLCVCTHYTLSVSVLTTLCVCTHYTLCVCTHYTLSLCVCTHYTLSLCVCTHYTLSVSVLTTLSVSVLTTLSLCVSVLSTLSLCLYSLHSLCVCTHYTLSVSVLTTLSLCLILS</sequence>
<dbReference type="GO" id="GO:0005737">
    <property type="term" value="C:cytoplasm"/>
    <property type="evidence" value="ECO:0007669"/>
    <property type="project" value="UniProtKB-SubCell"/>
</dbReference>
<feature type="region of interest" description="Disordered" evidence="10">
    <location>
        <begin position="121"/>
        <end position="145"/>
    </location>
</feature>
<proteinExistence type="predicted"/>
<dbReference type="PROSITE" id="PS50254">
    <property type="entry name" value="REL_2"/>
    <property type="match status" value="1"/>
</dbReference>
<keyword evidence="7" id="KW-0238">DNA-binding</keyword>
<evidence type="ECO:0000256" key="2">
    <source>
        <dbReference type="ARBA" id="ARBA00004496"/>
    </source>
</evidence>
<feature type="compositionally biased region" description="Polar residues" evidence="10">
    <location>
        <begin position="884"/>
        <end position="896"/>
    </location>
</feature>
<feature type="compositionally biased region" description="Polar residues" evidence="10">
    <location>
        <begin position="733"/>
        <end position="742"/>
    </location>
</feature>
<feature type="compositionally biased region" description="Low complexity" evidence="10">
    <location>
        <begin position="956"/>
        <end position="968"/>
    </location>
</feature>
<dbReference type="InterPro" id="IPR014756">
    <property type="entry name" value="Ig_E-set"/>
</dbReference>
<dbReference type="GO" id="GO:0007399">
    <property type="term" value="P:nervous system development"/>
    <property type="evidence" value="ECO:0007669"/>
    <property type="project" value="UniProtKB-ARBA"/>
</dbReference>
<dbReference type="InterPro" id="IPR002909">
    <property type="entry name" value="IPT_dom"/>
</dbReference>
<name>A0A8C7D079_ONCKI</name>
<evidence type="ECO:0000256" key="5">
    <source>
        <dbReference type="ARBA" id="ARBA00022737"/>
    </source>
</evidence>
<comment type="subcellular location">
    <subcellularLocation>
        <location evidence="2">Cytoplasm</location>
    </subcellularLocation>
    <subcellularLocation>
        <location evidence="1">Nucleus</location>
    </subcellularLocation>
</comment>
<dbReference type="SMART" id="SM00429">
    <property type="entry name" value="IPT"/>
    <property type="match status" value="1"/>
</dbReference>
<dbReference type="InterPro" id="IPR013783">
    <property type="entry name" value="Ig-like_fold"/>
</dbReference>
<evidence type="ECO:0000256" key="1">
    <source>
        <dbReference type="ARBA" id="ARBA00004123"/>
    </source>
</evidence>
<evidence type="ECO:0000256" key="10">
    <source>
        <dbReference type="SAM" id="MobiDB-lite"/>
    </source>
</evidence>
<evidence type="ECO:0000256" key="3">
    <source>
        <dbReference type="ARBA" id="ARBA00022490"/>
    </source>
</evidence>
<reference evidence="12" key="2">
    <citation type="submission" date="2025-09" db="UniProtKB">
        <authorList>
            <consortium name="Ensembl"/>
        </authorList>
    </citation>
    <scope>IDENTIFICATION</scope>
</reference>
<feature type="domain" description="RHD" evidence="11">
    <location>
        <begin position="414"/>
        <end position="595"/>
    </location>
</feature>
<feature type="region of interest" description="Disordered" evidence="10">
    <location>
        <begin position="50"/>
        <end position="74"/>
    </location>
</feature>
<dbReference type="PANTHER" id="PTHR12533:SF6">
    <property type="entry name" value="NUCLEAR FACTOR OF ACTIVATED T-CELLS, CYTOPLASMIC 3"/>
    <property type="match status" value="1"/>
</dbReference>
<feature type="region of interest" description="Disordered" evidence="10">
    <location>
        <begin position="246"/>
        <end position="320"/>
    </location>
</feature>
<evidence type="ECO:0000256" key="4">
    <source>
        <dbReference type="ARBA" id="ARBA00022553"/>
    </source>
</evidence>
<keyword evidence="6" id="KW-0805">Transcription regulation</keyword>
<dbReference type="FunFam" id="2.60.40.340:FF:000001">
    <property type="entry name" value="Nuclear factor of activated T-cells, cytoplasmic, calcineurin-dependent 2"/>
    <property type="match status" value="1"/>
</dbReference>
<dbReference type="CDD" id="cd07881">
    <property type="entry name" value="RHD-n_NFAT"/>
    <property type="match status" value="1"/>
</dbReference>
<dbReference type="GeneTree" id="ENSGT00940000156131"/>
<keyword evidence="13" id="KW-1185">Reference proteome</keyword>
<organism evidence="12 13">
    <name type="scientific">Oncorhynchus kisutch</name>
    <name type="common">Coho salmon</name>
    <name type="synonym">Salmo kisutch</name>
    <dbReference type="NCBI Taxonomy" id="8019"/>
    <lineage>
        <taxon>Eukaryota</taxon>
        <taxon>Metazoa</taxon>
        <taxon>Chordata</taxon>
        <taxon>Craniata</taxon>
        <taxon>Vertebrata</taxon>
        <taxon>Euteleostomi</taxon>
        <taxon>Actinopterygii</taxon>
        <taxon>Neopterygii</taxon>
        <taxon>Teleostei</taxon>
        <taxon>Protacanthopterygii</taxon>
        <taxon>Salmoniformes</taxon>
        <taxon>Salmonidae</taxon>
        <taxon>Salmoninae</taxon>
        <taxon>Oncorhynchus</taxon>
    </lineage>
</organism>
<feature type="region of interest" description="Disordered" evidence="10">
    <location>
        <begin position="86"/>
        <end position="108"/>
    </location>
</feature>
<dbReference type="SUPFAM" id="SSF49417">
    <property type="entry name" value="p53-like transcription factors"/>
    <property type="match status" value="1"/>
</dbReference>
<dbReference type="InterPro" id="IPR011539">
    <property type="entry name" value="RHD_DNA_bind_dom"/>
</dbReference>
<feature type="compositionally biased region" description="Polar residues" evidence="10">
    <location>
        <begin position="927"/>
        <end position="942"/>
    </location>
</feature>